<accession>A0A2K2D5J9</accession>
<evidence type="ECO:0000313" key="1">
    <source>
        <dbReference type="EMBL" id="PNT69548.1"/>
    </source>
</evidence>
<reference evidence="1" key="2">
    <citation type="submission" date="2017-06" db="EMBL/GenBank/DDBJ databases">
        <title>WGS assembly of Brachypodium distachyon.</title>
        <authorList>
            <consortium name="The International Brachypodium Initiative"/>
            <person name="Lucas S."/>
            <person name="Harmon-Smith M."/>
            <person name="Lail K."/>
            <person name="Tice H."/>
            <person name="Grimwood J."/>
            <person name="Bruce D."/>
            <person name="Barry K."/>
            <person name="Shu S."/>
            <person name="Lindquist E."/>
            <person name="Wang M."/>
            <person name="Pitluck S."/>
            <person name="Vogel J.P."/>
            <person name="Garvin D.F."/>
            <person name="Mockler T.C."/>
            <person name="Schmutz J."/>
            <person name="Rokhsar D."/>
            <person name="Bevan M.W."/>
        </authorList>
    </citation>
    <scope>NUCLEOTIDE SEQUENCE</scope>
    <source>
        <strain evidence="1">Bd21</strain>
    </source>
</reference>
<dbReference type="Gramene" id="PNT69548">
    <property type="protein sequence ID" value="PNT69548"/>
    <property type="gene ID" value="BRADI_3g57536v3"/>
</dbReference>
<organism evidence="1">
    <name type="scientific">Brachypodium distachyon</name>
    <name type="common">Purple false brome</name>
    <name type="synonym">Trachynia distachya</name>
    <dbReference type="NCBI Taxonomy" id="15368"/>
    <lineage>
        <taxon>Eukaryota</taxon>
        <taxon>Viridiplantae</taxon>
        <taxon>Streptophyta</taxon>
        <taxon>Embryophyta</taxon>
        <taxon>Tracheophyta</taxon>
        <taxon>Spermatophyta</taxon>
        <taxon>Magnoliopsida</taxon>
        <taxon>Liliopsida</taxon>
        <taxon>Poales</taxon>
        <taxon>Poaceae</taxon>
        <taxon>BOP clade</taxon>
        <taxon>Pooideae</taxon>
        <taxon>Stipodae</taxon>
        <taxon>Brachypodieae</taxon>
        <taxon>Brachypodium</taxon>
    </lineage>
</organism>
<sequence length="70" mass="7887">MELKRWWKETYEAGEETWAQASRAMGWGVGSLAWDRFLCLCDLPGKLGSSTGLINDLWADCCSGLENERS</sequence>
<proteinExistence type="predicted"/>
<reference evidence="1 2" key="1">
    <citation type="journal article" date="2010" name="Nature">
        <title>Genome sequencing and analysis of the model grass Brachypodium distachyon.</title>
        <authorList>
            <consortium name="International Brachypodium Initiative"/>
        </authorList>
    </citation>
    <scope>NUCLEOTIDE SEQUENCE [LARGE SCALE GENOMIC DNA]</scope>
    <source>
        <strain evidence="1 2">Bd21</strain>
    </source>
</reference>
<dbReference type="Proteomes" id="UP000008810">
    <property type="component" value="Chromosome 3"/>
</dbReference>
<protein>
    <submittedName>
        <fullName evidence="1 2">Uncharacterized protein</fullName>
    </submittedName>
</protein>
<evidence type="ECO:0000313" key="3">
    <source>
        <dbReference type="Proteomes" id="UP000008810"/>
    </source>
</evidence>
<dbReference type="InParanoid" id="A0A2K2D5J9"/>
<reference evidence="2" key="3">
    <citation type="submission" date="2018-08" db="UniProtKB">
        <authorList>
            <consortium name="EnsemblPlants"/>
        </authorList>
    </citation>
    <scope>IDENTIFICATION</scope>
    <source>
        <strain evidence="2">cv. Bd21</strain>
    </source>
</reference>
<gene>
    <name evidence="1" type="ORF">BRADI_3g57536v3</name>
</gene>
<keyword evidence="3" id="KW-1185">Reference proteome</keyword>
<dbReference type="EMBL" id="CM000882">
    <property type="protein sequence ID" value="PNT69548.1"/>
    <property type="molecule type" value="Genomic_DNA"/>
</dbReference>
<name>A0A2K2D5J9_BRADI</name>
<dbReference type="AlphaFoldDB" id="A0A2K2D5J9"/>
<dbReference type="EnsemblPlants" id="PNT69548">
    <property type="protein sequence ID" value="PNT69548"/>
    <property type="gene ID" value="BRADI_3g57536v3"/>
</dbReference>
<evidence type="ECO:0000313" key="2">
    <source>
        <dbReference type="EnsemblPlants" id="PNT69548"/>
    </source>
</evidence>